<sequence length="87" mass="10004">MNDINDFYKKNPHVVISDRKFASSIDIDAYKYVNHKRMVGIAIVTSKENASEDLIKEQEMYKGSFAFFKSLEEAKDWAASFVAYAVK</sequence>
<reference evidence="1 2" key="1">
    <citation type="journal article" date="2010" name="J. Bacteriol.">
        <title>The complete genome sequence of Croceibacter atlanticus HTCC2559T.</title>
        <authorList>
            <person name="Oh H.M."/>
            <person name="Kang I."/>
            <person name="Ferriera S."/>
            <person name="Giovannoni S.J."/>
            <person name="Cho J.C."/>
        </authorList>
    </citation>
    <scope>NUCLEOTIDE SEQUENCE [LARGE SCALE GENOMIC DNA]</scope>
    <source>
        <strain evidence="2">ATCC BAA-628 / HTCC2559 / KCTC 12090</strain>
    </source>
</reference>
<dbReference type="Proteomes" id="UP000002297">
    <property type="component" value="Chromosome"/>
</dbReference>
<gene>
    <name evidence="1" type="ordered locus">CA2559_13303</name>
</gene>
<proteinExistence type="predicted"/>
<dbReference type="STRING" id="216432.CA2559_13303"/>
<evidence type="ECO:0000313" key="1">
    <source>
        <dbReference type="EMBL" id="EAP87019.1"/>
    </source>
</evidence>
<evidence type="ECO:0000313" key="2">
    <source>
        <dbReference type="Proteomes" id="UP000002297"/>
    </source>
</evidence>
<dbReference type="KEGG" id="cat:CA2559_13303"/>
<dbReference type="EMBL" id="CP002046">
    <property type="protein sequence ID" value="EAP87019.1"/>
    <property type="molecule type" value="Genomic_DNA"/>
</dbReference>
<accession>A3UB33</accession>
<dbReference type="HOGENOM" id="CLU_2478092_0_0_10"/>
<keyword evidence="2" id="KW-1185">Reference proteome</keyword>
<evidence type="ECO:0008006" key="3">
    <source>
        <dbReference type="Google" id="ProtNLM"/>
    </source>
</evidence>
<organism evidence="1 2">
    <name type="scientific">Croceibacter atlanticus (strain ATCC BAA-628 / JCM 21780 / CIP 108009 / IAM 15332 / KCTC 12090 / HTCC2559)</name>
    <dbReference type="NCBI Taxonomy" id="216432"/>
    <lineage>
        <taxon>Bacteria</taxon>
        <taxon>Pseudomonadati</taxon>
        <taxon>Bacteroidota</taxon>
        <taxon>Flavobacteriia</taxon>
        <taxon>Flavobacteriales</taxon>
        <taxon>Flavobacteriaceae</taxon>
        <taxon>Croceibacter</taxon>
    </lineage>
</organism>
<protein>
    <recommendedName>
        <fullName evidence="3">Thymidylate synthase</fullName>
    </recommendedName>
</protein>
<name>A3UB33_CROAH</name>
<dbReference type="AlphaFoldDB" id="A3UB33"/>